<gene>
    <name evidence="2" type="ORF">HF086_014183</name>
</gene>
<dbReference type="EMBL" id="JACEFF010000004">
    <property type="protein sequence ID" value="KAH9645978.1"/>
    <property type="molecule type" value="Genomic_DNA"/>
</dbReference>
<evidence type="ECO:0000313" key="3">
    <source>
        <dbReference type="Proteomes" id="UP000814243"/>
    </source>
</evidence>
<dbReference type="AlphaFoldDB" id="A0A922STN9"/>
<comment type="caution">
    <text evidence="2">The sequence shown here is derived from an EMBL/GenBank/DDBJ whole genome shotgun (WGS) entry which is preliminary data.</text>
</comment>
<dbReference type="Proteomes" id="UP000814243">
    <property type="component" value="Unassembled WGS sequence"/>
</dbReference>
<proteinExistence type="predicted"/>
<feature type="region of interest" description="Disordered" evidence="1">
    <location>
        <begin position="73"/>
        <end position="155"/>
    </location>
</feature>
<accession>A0A922STN9</accession>
<protein>
    <submittedName>
        <fullName evidence="2">Uncharacterized protein</fullName>
    </submittedName>
</protein>
<organism evidence="2 3">
    <name type="scientific">Spodoptera exigua</name>
    <name type="common">Beet armyworm</name>
    <name type="synonym">Noctua fulgens</name>
    <dbReference type="NCBI Taxonomy" id="7107"/>
    <lineage>
        <taxon>Eukaryota</taxon>
        <taxon>Metazoa</taxon>
        <taxon>Ecdysozoa</taxon>
        <taxon>Arthropoda</taxon>
        <taxon>Hexapoda</taxon>
        <taxon>Insecta</taxon>
        <taxon>Pterygota</taxon>
        <taxon>Neoptera</taxon>
        <taxon>Endopterygota</taxon>
        <taxon>Lepidoptera</taxon>
        <taxon>Glossata</taxon>
        <taxon>Ditrysia</taxon>
        <taxon>Noctuoidea</taxon>
        <taxon>Noctuidae</taxon>
        <taxon>Amphipyrinae</taxon>
        <taxon>Spodoptera</taxon>
    </lineage>
</organism>
<name>A0A922STN9_SPOEX</name>
<sequence length="155" mass="18233">MNSQEISNIYRIGKQAENKNRPVVVSLTTQWKKHLILQNKSKFPSKIYVKEDYSKETLEKRKQLMSQLEEEKKKGNIAYLKHDKLMVKKPGDNSRDKRRREPSDSPDQTTQFKSDLAKKVNHPRPKMQKNTIIRPNILNYVEKTRSDPCPNSPKN</sequence>
<evidence type="ECO:0000256" key="1">
    <source>
        <dbReference type="SAM" id="MobiDB-lite"/>
    </source>
</evidence>
<feature type="compositionally biased region" description="Basic and acidic residues" evidence="1">
    <location>
        <begin position="73"/>
        <end position="103"/>
    </location>
</feature>
<evidence type="ECO:0000313" key="2">
    <source>
        <dbReference type="EMBL" id="KAH9645978.1"/>
    </source>
</evidence>
<reference evidence="2" key="1">
    <citation type="journal article" date="2021" name="G3 (Bethesda)">
        <title>Genome and transcriptome analysis of the beet armyworm Spodoptera exigua reveals targets for pest control. .</title>
        <authorList>
            <person name="Simon S."/>
            <person name="Breeschoten T."/>
            <person name="Jansen H.J."/>
            <person name="Dirks R.P."/>
            <person name="Schranz M.E."/>
            <person name="Ros V.I.D."/>
        </authorList>
    </citation>
    <scope>NUCLEOTIDE SEQUENCE</scope>
    <source>
        <strain evidence="2">TB_SE_WUR_2020</strain>
    </source>
</reference>